<feature type="non-terminal residue" evidence="2">
    <location>
        <position position="368"/>
    </location>
</feature>
<feature type="coiled-coil region" evidence="1">
    <location>
        <begin position="127"/>
        <end position="193"/>
    </location>
</feature>
<organism evidence="2">
    <name type="scientific">Trepomonas sp. PC1</name>
    <dbReference type="NCBI Taxonomy" id="1076344"/>
    <lineage>
        <taxon>Eukaryota</taxon>
        <taxon>Metamonada</taxon>
        <taxon>Diplomonadida</taxon>
        <taxon>Hexamitidae</taxon>
        <taxon>Hexamitinae</taxon>
        <taxon>Trepomonas</taxon>
    </lineage>
</organism>
<evidence type="ECO:0000313" key="2">
    <source>
        <dbReference type="EMBL" id="JAP89128.1"/>
    </source>
</evidence>
<sequence length="368" mass="44235">TALVSEKEVMYQNFISEIEGQNKSKDTIEQLQQQNIKYQHEKEIEMENYKNSLQLLQQDKKQLEEDLISTTLKNETLQQIQSQFDLEKQTLNAKINDLQVEITKQLLKAPLGRQTNQKQFQIQFDTFQTLQNQIIDLETQNQAKSEKIQLLTQLFEDQEQKMHQQLNQAQKFMEQHRAKYQQKEQENLLLKQKIDYQKTKHSDEVERLLQTQKLNFEKQNLHQKEQIEYFQAQIIQLQQNQQQNEDEIENYKMQMQSMQFQLQTSHLQQQKQLQSANEQIDALKKQLTHKNSTNMAEVEKIKQNKLQMEQVISDSQQQIKKLSEFNNKLNLTQLEKQRDNEKLKQESEKLKQQNAEFLRHLQMKDDEI</sequence>
<dbReference type="AlphaFoldDB" id="A0A146JY61"/>
<dbReference type="EMBL" id="GDID01007478">
    <property type="protein sequence ID" value="JAP89128.1"/>
    <property type="molecule type" value="Transcribed_RNA"/>
</dbReference>
<evidence type="ECO:0000256" key="1">
    <source>
        <dbReference type="SAM" id="Coils"/>
    </source>
</evidence>
<gene>
    <name evidence="2" type="ORF">TPC1_31377</name>
</gene>
<keyword evidence="1" id="KW-0175">Coiled coil</keyword>
<proteinExistence type="predicted"/>
<accession>A0A146JY61</accession>
<feature type="non-terminal residue" evidence="2">
    <location>
        <position position="1"/>
    </location>
</feature>
<protein>
    <submittedName>
        <fullName evidence="2">Uncharacterized protein</fullName>
    </submittedName>
</protein>
<name>A0A146JY61_9EUKA</name>
<feature type="coiled-coil region" evidence="1">
    <location>
        <begin position="21"/>
        <end position="80"/>
    </location>
</feature>
<reference evidence="2" key="1">
    <citation type="submission" date="2015-07" db="EMBL/GenBank/DDBJ databases">
        <title>Adaptation to a free-living lifestyle via gene acquisitions in the diplomonad Trepomonas sp. PC1.</title>
        <authorList>
            <person name="Xu F."/>
            <person name="Jerlstrom-Hultqvist J."/>
            <person name="Kolisko M."/>
            <person name="Simpson A.G.B."/>
            <person name="Roger A.J."/>
            <person name="Svard S.G."/>
            <person name="Andersson J.O."/>
        </authorList>
    </citation>
    <scope>NUCLEOTIDE SEQUENCE</scope>
    <source>
        <strain evidence="2">PC1</strain>
    </source>
</reference>
<feature type="coiled-coil region" evidence="1">
    <location>
        <begin position="234"/>
        <end position="360"/>
    </location>
</feature>